<evidence type="ECO:0000313" key="3">
    <source>
        <dbReference type="Proteomes" id="UP000008963"/>
    </source>
</evidence>
<reference evidence="3" key="1">
    <citation type="journal article" date="2013" name="ISME J.">
        <title>A small predatory core genome in the divergent marine Bacteriovorax marinus SJ and the terrestrial Bdellovibrio bacteriovorus.</title>
        <authorList>
            <person name="Crossman L.C."/>
            <person name="Chen H."/>
            <person name="Cerdeno-Tarraga A.M."/>
            <person name="Brooks K."/>
            <person name="Quail M.A."/>
            <person name="Pineiro S.A."/>
            <person name="Hobley L."/>
            <person name="Sockett R.E."/>
            <person name="Bentley S.D."/>
            <person name="Parkhill J."/>
            <person name="Williams H.N."/>
            <person name="Stine O.C."/>
        </authorList>
    </citation>
    <scope>NUCLEOTIDE SEQUENCE [LARGE SCALE GENOMIC DNA]</scope>
    <source>
        <strain evidence="3">ATCC BAA-682 / DSM 15412 / SJ</strain>
    </source>
</reference>
<dbReference type="OrthoDB" id="5296196at2"/>
<protein>
    <submittedName>
        <fullName evidence="2">Membrane protein</fullName>
    </submittedName>
</protein>
<keyword evidence="1" id="KW-0812">Transmembrane</keyword>
<dbReference type="STRING" id="862908.BMS_0113"/>
<accession>E1X295</accession>
<proteinExistence type="predicted"/>
<keyword evidence="1" id="KW-0472">Membrane</keyword>
<dbReference type="KEGG" id="bmx:BMS_0113"/>
<dbReference type="AlphaFoldDB" id="E1X295"/>
<keyword evidence="1" id="KW-1133">Transmembrane helix</keyword>
<feature type="transmembrane region" description="Helical" evidence="1">
    <location>
        <begin position="148"/>
        <end position="167"/>
    </location>
</feature>
<sequence length="255" mass="30052">MRLIVLLCTFLISYSVFSYEVKGILKNLDHSNTILEGESFNAQINIWPMVEENLNNVKDVLVGKTFLDHFYIASVSNIKFSENNSDVIIVYAKLVLTTAYQNKSVFIWTYKSLTIPFEIENINPVKNDLEKDFIILSQESGGDKLKRMWPYIVIALVVIIVITPLAIRYRKLRILKMERQRVILSWRERFKNAQTRTDIENIYKTRDEWLKLIGGETPPILEFFQKLDLIQYKKEWSDIEEHQVMEAYDDIRGIF</sequence>
<keyword evidence="3" id="KW-1185">Reference proteome</keyword>
<dbReference type="EMBL" id="FQ312005">
    <property type="protein sequence ID" value="CBW25051.1"/>
    <property type="molecule type" value="Genomic_DNA"/>
</dbReference>
<dbReference type="Proteomes" id="UP000008963">
    <property type="component" value="Chromosome"/>
</dbReference>
<dbReference type="PATRIC" id="fig|862908.3.peg.108"/>
<dbReference type="RefSeq" id="WP_014242840.1">
    <property type="nucleotide sequence ID" value="NC_016620.1"/>
</dbReference>
<gene>
    <name evidence="2" type="ordered locus">BMS_0113</name>
</gene>
<evidence type="ECO:0000256" key="1">
    <source>
        <dbReference type="SAM" id="Phobius"/>
    </source>
</evidence>
<name>E1X295_HALMS</name>
<organism evidence="2 3">
    <name type="scientific">Halobacteriovorax marinus (strain ATCC BAA-682 / DSM 15412 / SJ)</name>
    <name type="common">Bacteriovorax marinus</name>
    <dbReference type="NCBI Taxonomy" id="862908"/>
    <lineage>
        <taxon>Bacteria</taxon>
        <taxon>Pseudomonadati</taxon>
        <taxon>Bdellovibrionota</taxon>
        <taxon>Bacteriovoracia</taxon>
        <taxon>Bacteriovoracales</taxon>
        <taxon>Halobacteriovoraceae</taxon>
        <taxon>Halobacteriovorax</taxon>
    </lineage>
</organism>
<dbReference type="HOGENOM" id="CLU_1088902_0_0_7"/>
<evidence type="ECO:0000313" key="2">
    <source>
        <dbReference type="EMBL" id="CBW25051.1"/>
    </source>
</evidence>